<name>A0A8C5G6K9_GOUWI</name>
<evidence type="ECO:0000259" key="6">
    <source>
        <dbReference type="PROSITE" id="PS50240"/>
    </source>
</evidence>
<feature type="domain" description="Peptidase S1" evidence="6">
    <location>
        <begin position="582"/>
        <end position="821"/>
    </location>
</feature>
<dbReference type="InterPro" id="IPR033116">
    <property type="entry name" value="TRYPSIN_SER"/>
</dbReference>
<proteinExistence type="predicted"/>
<dbReference type="FunFam" id="2.60.120.290:FF:000005">
    <property type="entry name" value="Procollagen C-endopeptidase enhancer 1"/>
    <property type="match status" value="1"/>
</dbReference>
<feature type="domain" description="CUB" evidence="5">
    <location>
        <begin position="832"/>
        <end position="944"/>
    </location>
</feature>
<dbReference type="Ensembl" id="ENSGWIT00000019823.1">
    <property type="protein sequence ID" value="ENSGWIP00000017960.1"/>
    <property type="gene ID" value="ENSGWIG00000009982.1"/>
</dbReference>
<dbReference type="Gene3D" id="2.60.120.290">
    <property type="entry name" value="Spermadhesin, CUB domain"/>
    <property type="match status" value="6"/>
</dbReference>
<comment type="caution">
    <text evidence="3">Lacks conserved residue(s) required for the propagation of feature annotation.</text>
</comment>
<dbReference type="PROSITE" id="PS00135">
    <property type="entry name" value="TRYPSIN_SER"/>
    <property type="match status" value="1"/>
</dbReference>
<dbReference type="SMART" id="SM00020">
    <property type="entry name" value="Tryp_SPc"/>
    <property type="match status" value="1"/>
</dbReference>
<evidence type="ECO:0000313" key="7">
    <source>
        <dbReference type="Ensembl" id="ENSGWIP00000017960.1"/>
    </source>
</evidence>
<protein>
    <submittedName>
        <fullName evidence="7">Ovochymase-2-like</fullName>
    </submittedName>
</protein>
<dbReference type="SMART" id="SM00042">
    <property type="entry name" value="CUB"/>
    <property type="match status" value="6"/>
</dbReference>
<dbReference type="InterPro" id="IPR035914">
    <property type="entry name" value="Sperma_CUB_dom_sf"/>
</dbReference>
<dbReference type="InterPro" id="IPR009003">
    <property type="entry name" value="Peptidase_S1_PA"/>
</dbReference>
<keyword evidence="4" id="KW-0472">Membrane</keyword>
<dbReference type="Pfam" id="PF00089">
    <property type="entry name" value="Trypsin"/>
    <property type="match status" value="1"/>
</dbReference>
<dbReference type="PANTHER" id="PTHR24251:SF37">
    <property type="entry name" value="CUB DOMAIN-CONTAINING PROTEIN"/>
    <property type="match status" value="1"/>
</dbReference>
<dbReference type="InterPro" id="IPR043504">
    <property type="entry name" value="Peptidase_S1_PA_chymotrypsin"/>
</dbReference>
<evidence type="ECO:0000256" key="3">
    <source>
        <dbReference type="PROSITE-ProRule" id="PRU00059"/>
    </source>
</evidence>
<dbReference type="GO" id="GO:0006508">
    <property type="term" value="P:proteolysis"/>
    <property type="evidence" value="ECO:0007669"/>
    <property type="project" value="InterPro"/>
</dbReference>
<reference evidence="7" key="3">
    <citation type="submission" date="2025-09" db="UniProtKB">
        <authorList>
            <consortium name="Ensembl"/>
        </authorList>
    </citation>
    <scope>IDENTIFICATION</scope>
</reference>
<dbReference type="Gene3D" id="2.40.10.10">
    <property type="entry name" value="Trypsin-like serine proteases"/>
    <property type="match status" value="2"/>
</dbReference>
<dbReference type="InterPro" id="IPR001254">
    <property type="entry name" value="Trypsin_dom"/>
</dbReference>
<reference evidence="7" key="2">
    <citation type="submission" date="2025-08" db="UniProtKB">
        <authorList>
            <consortium name="Ensembl"/>
        </authorList>
    </citation>
    <scope>IDENTIFICATION</scope>
</reference>
<keyword evidence="4" id="KW-1133">Transmembrane helix</keyword>
<feature type="domain" description="CUB" evidence="5">
    <location>
        <begin position="302"/>
        <end position="413"/>
    </location>
</feature>
<dbReference type="FunFam" id="2.60.120.290:FF:000013">
    <property type="entry name" value="Membrane frizzled-related protein"/>
    <property type="match status" value="2"/>
</dbReference>
<feature type="domain" description="CUB" evidence="5">
    <location>
        <begin position="424"/>
        <end position="542"/>
    </location>
</feature>
<dbReference type="PROSITE" id="PS50240">
    <property type="entry name" value="TRYPSIN_DOM"/>
    <property type="match status" value="1"/>
</dbReference>
<accession>A0A8C5G6K9</accession>
<dbReference type="SUPFAM" id="SSF49854">
    <property type="entry name" value="Spermadhesin, CUB domain"/>
    <property type="match status" value="6"/>
</dbReference>
<dbReference type="Proteomes" id="UP000694680">
    <property type="component" value="Chromosome 1"/>
</dbReference>
<dbReference type="SUPFAM" id="SSF50494">
    <property type="entry name" value="Trypsin-like serine proteases"/>
    <property type="match status" value="1"/>
</dbReference>
<dbReference type="PRINTS" id="PR00722">
    <property type="entry name" value="CHYMOTRYPSIN"/>
</dbReference>
<feature type="domain" description="CUB" evidence="5">
    <location>
        <begin position="46"/>
        <end position="156"/>
    </location>
</feature>
<dbReference type="InterPro" id="IPR001314">
    <property type="entry name" value="Peptidase_S1A"/>
</dbReference>
<dbReference type="PROSITE" id="PS01180">
    <property type="entry name" value="CUB"/>
    <property type="match status" value="6"/>
</dbReference>
<dbReference type="PANTHER" id="PTHR24251">
    <property type="entry name" value="OVOCHYMASE-RELATED"/>
    <property type="match status" value="1"/>
</dbReference>
<keyword evidence="4" id="KW-0812">Transmembrane</keyword>
<evidence type="ECO:0000256" key="1">
    <source>
        <dbReference type="ARBA" id="ARBA00022737"/>
    </source>
</evidence>
<evidence type="ECO:0000256" key="4">
    <source>
        <dbReference type="SAM" id="Phobius"/>
    </source>
</evidence>
<keyword evidence="8" id="KW-1185">Reference proteome</keyword>
<dbReference type="FunFam" id="2.40.10.10:FF:000004">
    <property type="entry name" value="Tryptase gamma 1"/>
    <property type="match status" value="1"/>
</dbReference>
<feature type="domain" description="CUB" evidence="5">
    <location>
        <begin position="951"/>
        <end position="1026"/>
    </location>
</feature>
<keyword evidence="1" id="KW-0677">Repeat</keyword>
<keyword evidence="2" id="KW-1015">Disulfide bond</keyword>
<gene>
    <name evidence="7" type="primary">zgc:154142</name>
</gene>
<dbReference type="CDD" id="cd00190">
    <property type="entry name" value="Tryp_SPc"/>
    <property type="match status" value="1"/>
</dbReference>
<sequence>MKNVGLSTLEKCLIFLFVAMTGTCIGIVVVYFVDIGNTLTDPTEGCGGPRDLLGESGTFTSWNYPSSYDNGQSCTWDITVDPNKVIQLWFEEFALEDTQLCTADFITLRDNLGIIGKFCGYTKPNPIVSLTNHLTLYFDTNDRKTDQGFKAHFKAVTREQAGEIAGAGGFLQGDQGSLMTPGFPEKNYQNGVLYQWKITVPEGERVRLTFTSFDLVPEVCGDSVQVFDSSLLAALGQTDGSKAPMESIGNTMVVRFKSDNTLTSKGFSAIYTKSSLPPPTTTTQPTTTPVTTNTPFFFPTGSGGSIIVQGRKGVLQSEGFPNSYPAYSNISWKISVPKGFLVKLQITEMAIPGEPGICKEDKLVIADDYSILGTHCGYHLPPVVISSSDKISVAFQSDSRLTDRGFSARWEAVYAEDIAEIQGCGFTSKAESGVIKSLNWPMNYMTNTECMWNIAVPLGKKISLFFTHFDLQDKGVLPTKCFDYVMLYDINGLTSALLQKHGPFCGTTLPSTIQTKGNRLIIRFHTDLYTESKGFRAYWTTNSSLPAPTEPPVPPNPWDNITVDWPRPCGQPAIHPAVTSRIVNGEEATPHSWPWQVSMQVWPSSEQKPKFSHICGGTLIHKNWVLTVAHCFGRYADELHRWRMCLGKHNLTTQSPVNSALEWSDIYLHEGFNYPTVLSFEFDIALVRLSHEVTPSEAISFALLCTGWGDENGDSLNAKPSEALNQVALPVVPYNTCKRVDYWSFMVKPSMICCGYNFPDELQSVCQGDSGGPLVCQDTPDSPWEVHGITSFVPIGCIMNKKPSVFTRTSAYLPWITNVIRRNIYKEHTSGCGGLKELSGTGGTVSSMGYPGSYSNNARCLWNIQVPEGKLVHLHFHNFSLEDTESETCEYDQVNAADRNGHLGTFCSHTRPNDVVSDGNKLYLNFISNDKVVDTGFSATWRAIDPSEAACGGIFNSTVGEFSSPNWPNDYPAQTVCTWRINAPRKQISIVFTHFELQAVDMLEQCVDYVDILVGQNMTAMVAIRFFSNGANQQKGFRGYWTIDGSDPPTLPPPPPNPWDNITISECRHKADLDFTPLCK</sequence>
<feature type="transmembrane region" description="Helical" evidence="4">
    <location>
        <begin position="12"/>
        <end position="33"/>
    </location>
</feature>
<organism evidence="7 8">
    <name type="scientific">Gouania willdenowi</name>
    <name type="common">Blunt-snouted clingfish</name>
    <name type="synonym">Lepadogaster willdenowi</name>
    <dbReference type="NCBI Taxonomy" id="441366"/>
    <lineage>
        <taxon>Eukaryota</taxon>
        <taxon>Metazoa</taxon>
        <taxon>Chordata</taxon>
        <taxon>Craniata</taxon>
        <taxon>Vertebrata</taxon>
        <taxon>Euteleostomi</taxon>
        <taxon>Actinopterygii</taxon>
        <taxon>Neopterygii</taxon>
        <taxon>Teleostei</taxon>
        <taxon>Neoteleostei</taxon>
        <taxon>Acanthomorphata</taxon>
        <taxon>Ovalentaria</taxon>
        <taxon>Blenniimorphae</taxon>
        <taxon>Blenniiformes</taxon>
        <taxon>Gobiesocoidei</taxon>
        <taxon>Gobiesocidae</taxon>
        <taxon>Gobiesocinae</taxon>
        <taxon>Gouania</taxon>
    </lineage>
</organism>
<evidence type="ECO:0000259" key="5">
    <source>
        <dbReference type="PROSITE" id="PS01180"/>
    </source>
</evidence>
<dbReference type="AlphaFoldDB" id="A0A8C5G6K9"/>
<dbReference type="Pfam" id="PF00431">
    <property type="entry name" value="CUB"/>
    <property type="match status" value="6"/>
</dbReference>
<feature type="domain" description="CUB" evidence="5">
    <location>
        <begin position="167"/>
        <end position="274"/>
    </location>
</feature>
<evidence type="ECO:0000313" key="8">
    <source>
        <dbReference type="Proteomes" id="UP000694680"/>
    </source>
</evidence>
<dbReference type="InterPro" id="IPR000859">
    <property type="entry name" value="CUB_dom"/>
</dbReference>
<reference evidence="7" key="1">
    <citation type="submission" date="2020-06" db="EMBL/GenBank/DDBJ databases">
        <authorList>
            <consortium name="Wellcome Sanger Institute Data Sharing"/>
        </authorList>
    </citation>
    <scope>NUCLEOTIDE SEQUENCE [LARGE SCALE GENOMIC DNA]</scope>
</reference>
<dbReference type="GO" id="GO:0004252">
    <property type="term" value="F:serine-type endopeptidase activity"/>
    <property type="evidence" value="ECO:0007669"/>
    <property type="project" value="InterPro"/>
</dbReference>
<dbReference type="CDD" id="cd00041">
    <property type="entry name" value="CUB"/>
    <property type="match status" value="6"/>
</dbReference>
<evidence type="ECO:0000256" key="2">
    <source>
        <dbReference type="ARBA" id="ARBA00023157"/>
    </source>
</evidence>